<keyword evidence="2" id="KW-1185">Reference proteome</keyword>
<proteinExistence type="predicted"/>
<evidence type="ECO:0000313" key="1">
    <source>
        <dbReference type="EMBL" id="KAL3582413.1"/>
    </source>
</evidence>
<evidence type="ECO:0000313" key="2">
    <source>
        <dbReference type="Proteomes" id="UP000309997"/>
    </source>
</evidence>
<dbReference type="Proteomes" id="UP000309997">
    <property type="component" value="Unassembled WGS sequence"/>
</dbReference>
<sequence>MQTLNGHFLFFSLFVSLAAFVPTLQGHIGEFDEYWKKKADEAREAAEEAFYPDPMNVTNQFNFQVNKVMTETNSTRRNLGSKRGERCMATNPIDRCWRCDPNWASHRQRLADCVLGFGHKTVGGKYGKIYVVTDSSDNDMLNPKPGTLRHAVIQKEPLWIIFSGSMVIRLNQELMVASNKTIDSRGAKVHIAYGAGITLQFVQNVIIHGLRIHDIVSGNGGLIRDAVDHYGFRTKSDGDGISIFGSSNIWIDHVSMSNCQDGLIDVIMGSNAITISNNHFTRHNEVMLFGASDSYSGDSIMQITVSFNHFGRGLVQRMPRCRWGFFHVVNNDYTHWMMYAIGGSHNPTIVSQGNRFIAPNDTFAKEVTKRDYAVESEWKNWNWRSDNDLMMNGAFFVQSGSPITSSRRISRGAYDEEESAARAYDLAALKYWGMSTFTNFPESDYKKEIERMKTVTKEEYLASLRRRSSGFSRGISKHREVARWLKPEASPAAPQESKPTSEPLPMTTFSDHFPREKPSQLSIPQTEPSLMNSSNTPKHEVIFQRKKLPVRLLTKSSSPTALSFLLKSSIFIELVEKNLNTTHKDNNSKNLRCIGNNITGEAFLDGFSFIPHMGTSYDDSLPCLEQGGETCTLPPCNIMKRSLWNEAMSMPSRSR</sequence>
<name>A0ACC4BUU2_POPAL</name>
<accession>A0ACC4BUU2</accession>
<comment type="caution">
    <text evidence="1">The sequence shown here is derived from an EMBL/GenBank/DDBJ whole genome shotgun (WGS) entry which is preliminary data.</text>
</comment>
<reference evidence="1 2" key="1">
    <citation type="journal article" date="2024" name="Plant Biotechnol. J.">
        <title>Genome and CRISPR/Cas9 system of a widespread forest tree (Populus alba) in the world.</title>
        <authorList>
            <person name="Liu Y.J."/>
            <person name="Jiang P.F."/>
            <person name="Han X.M."/>
            <person name="Li X.Y."/>
            <person name="Wang H.M."/>
            <person name="Wang Y.J."/>
            <person name="Wang X.X."/>
            <person name="Zeng Q.Y."/>
        </authorList>
    </citation>
    <scope>NUCLEOTIDE SEQUENCE [LARGE SCALE GENOMIC DNA]</scope>
    <source>
        <strain evidence="2">cv. PAL-ZL1</strain>
    </source>
</reference>
<gene>
    <name evidence="1" type="ORF">D5086_016745</name>
</gene>
<protein>
    <submittedName>
        <fullName evidence="1">Uncharacterized protein</fullName>
    </submittedName>
</protein>
<dbReference type="EMBL" id="RCHU02000008">
    <property type="protein sequence ID" value="KAL3582413.1"/>
    <property type="molecule type" value="Genomic_DNA"/>
</dbReference>
<organism evidence="1 2">
    <name type="scientific">Populus alba</name>
    <name type="common">White poplar</name>
    <dbReference type="NCBI Taxonomy" id="43335"/>
    <lineage>
        <taxon>Eukaryota</taxon>
        <taxon>Viridiplantae</taxon>
        <taxon>Streptophyta</taxon>
        <taxon>Embryophyta</taxon>
        <taxon>Tracheophyta</taxon>
        <taxon>Spermatophyta</taxon>
        <taxon>Magnoliopsida</taxon>
        <taxon>eudicotyledons</taxon>
        <taxon>Gunneridae</taxon>
        <taxon>Pentapetalae</taxon>
        <taxon>rosids</taxon>
        <taxon>fabids</taxon>
        <taxon>Malpighiales</taxon>
        <taxon>Salicaceae</taxon>
        <taxon>Saliceae</taxon>
        <taxon>Populus</taxon>
    </lineage>
</organism>